<gene>
    <name evidence="6" type="ORF">I2I01_18545</name>
</gene>
<organism evidence="6 7">
    <name type="scientific">Hymenobacter properus</name>
    <dbReference type="NCBI Taxonomy" id="2791026"/>
    <lineage>
        <taxon>Bacteria</taxon>
        <taxon>Pseudomonadati</taxon>
        <taxon>Bacteroidota</taxon>
        <taxon>Cytophagia</taxon>
        <taxon>Cytophagales</taxon>
        <taxon>Hymenobacteraceae</taxon>
        <taxon>Hymenobacter</taxon>
    </lineage>
</organism>
<dbReference type="EMBL" id="JADQDP010000004">
    <property type="protein sequence ID" value="MBF9143651.1"/>
    <property type="molecule type" value="Genomic_DNA"/>
</dbReference>
<accession>A0A931BLN9</accession>
<comment type="caution">
    <text evidence="6">The sequence shown here is derived from an EMBL/GenBank/DDBJ whole genome shotgun (WGS) entry which is preliminary data.</text>
</comment>
<keyword evidence="4 5" id="KW-0472">Membrane</keyword>
<evidence type="ECO:0000256" key="3">
    <source>
        <dbReference type="ARBA" id="ARBA00022989"/>
    </source>
</evidence>
<evidence type="ECO:0000256" key="1">
    <source>
        <dbReference type="ARBA" id="ARBA00004141"/>
    </source>
</evidence>
<dbReference type="RefSeq" id="WP_196287996.1">
    <property type="nucleotide sequence ID" value="NZ_JADQDP010000004.1"/>
</dbReference>
<dbReference type="Pfam" id="PF13564">
    <property type="entry name" value="DoxX_2"/>
    <property type="match status" value="1"/>
</dbReference>
<evidence type="ECO:0000313" key="6">
    <source>
        <dbReference type="EMBL" id="MBF9143651.1"/>
    </source>
</evidence>
<keyword evidence="2 5" id="KW-0812">Transmembrane</keyword>
<keyword evidence="7" id="KW-1185">Reference proteome</keyword>
<comment type="subcellular location">
    <subcellularLocation>
        <location evidence="1">Membrane</location>
        <topology evidence="1">Multi-pass membrane protein</topology>
    </subcellularLocation>
</comment>
<proteinExistence type="predicted"/>
<evidence type="ECO:0000313" key="7">
    <source>
        <dbReference type="Proteomes" id="UP000645610"/>
    </source>
</evidence>
<keyword evidence="3 5" id="KW-1133">Transmembrane helix</keyword>
<name>A0A931BLN9_9BACT</name>
<dbReference type="GO" id="GO:0016020">
    <property type="term" value="C:membrane"/>
    <property type="evidence" value="ECO:0007669"/>
    <property type="project" value="UniProtKB-SubCell"/>
</dbReference>
<evidence type="ECO:0000256" key="2">
    <source>
        <dbReference type="ARBA" id="ARBA00022692"/>
    </source>
</evidence>
<dbReference type="AlphaFoldDB" id="A0A931BLN9"/>
<feature type="transmembrane region" description="Helical" evidence="5">
    <location>
        <begin position="99"/>
        <end position="117"/>
    </location>
</feature>
<sequence length="145" mass="15504">MTLRTTARFYWTLTILFCLMMLADGVAGLLHEQNGVAAMRQLGYPVFIMDITGAAKILGALALLQNKYRTLKEWAFAGFVFDFAGAAASVLFAGMGAAAAIPALVMLAVVLGLYFLWKRYLIGRSLAASTPEAEVALPEPVAAAL</sequence>
<evidence type="ECO:0000256" key="4">
    <source>
        <dbReference type="ARBA" id="ARBA00023136"/>
    </source>
</evidence>
<protein>
    <submittedName>
        <fullName evidence="6">DoxX family protein</fullName>
    </submittedName>
</protein>
<feature type="transmembrane region" description="Helical" evidence="5">
    <location>
        <begin position="42"/>
        <end position="64"/>
    </location>
</feature>
<reference evidence="6 7" key="1">
    <citation type="submission" date="2020-11" db="EMBL/GenBank/DDBJ databases">
        <authorList>
            <person name="Kim M.K."/>
        </authorList>
    </citation>
    <scope>NUCLEOTIDE SEQUENCE [LARGE SCALE GENOMIC DNA]</scope>
    <source>
        <strain evidence="6 7">BT439</strain>
    </source>
</reference>
<feature type="transmembrane region" description="Helical" evidence="5">
    <location>
        <begin position="9"/>
        <end position="30"/>
    </location>
</feature>
<feature type="transmembrane region" description="Helical" evidence="5">
    <location>
        <begin position="76"/>
        <end position="93"/>
    </location>
</feature>
<dbReference type="InterPro" id="IPR032808">
    <property type="entry name" value="DoxX"/>
</dbReference>
<evidence type="ECO:0000256" key="5">
    <source>
        <dbReference type="SAM" id="Phobius"/>
    </source>
</evidence>
<dbReference type="Proteomes" id="UP000645610">
    <property type="component" value="Unassembled WGS sequence"/>
</dbReference>